<dbReference type="InterPro" id="IPR002227">
    <property type="entry name" value="Tyrosinase_Cu-bd"/>
</dbReference>
<evidence type="ECO:0000313" key="4">
    <source>
        <dbReference type="Proteomes" id="UP001054889"/>
    </source>
</evidence>
<evidence type="ECO:0000256" key="1">
    <source>
        <dbReference type="ARBA" id="ARBA00022723"/>
    </source>
</evidence>
<comment type="caution">
    <text evidence="3">The sequence shown here is derived from an EMBL/GenBank/DDBJ whole genome shotgun (WGS) entry which is preliminary data.</text>
</comment>
<keyword evidence="4" id="KW-1185">Reference proteome</keyword>
<dbReference type="PANTHER" id="PTHR11474">
    <property type="entry name" value="TYROSINASE FAMILY MEMBER"/>
    <property type="match status" value="1"/>
</dbReference>
<proteinExistence type="predicted"/>
<name>A0AAV5C374_ELECO</name>
<dbReference type="Pfam" id="PF00264">
    <property type="entry name" value="Tyrosinase"/>
    <property type="match status" value="1"/>
</dbReference>
<sequence length="172" mass="20112">MCDEYEMVPLLVRTEDIELQQASSVVPEPLNALPRSDPRSFYQQANVHCAYCSGALRQPGRPELPLQIHFTWLFFPFHRAYLYFFERIAAKLLGDPGFALPFWSWDVPEGMRIPDEFADPASPLYDTRRNLRPQQCGRQRFLTWSSWKWRTITPTSRRLNTTSGSCTNRYTC</sequence>
<dbReference type="InterPro" id="IPR050316">
    <property type="entry name" value="Tyrosinase/Hemocyanin"/>
</dbReference>
<dbReference type="Gene3D" id="1.10.1280.10">
    <property type="entry name" value="Di-copper center containing domain from catechol oxidase"/>
    <property type="match status" value="1"/>
</dbReference>
<dbReference type="InterPro" id="IPR008922">
    <property type="entry name" value="Di-copper_centre_dom_sf"/>
</dbReference>
<dbReference type="SUPFAM" id="SSF48056">
    <property type="entry name" value="Di-copper centre-containing domain"/>
    <property type="match status" value="1"/>
</dbReference>
<gene>
    <name evidence="3" type="primary">ga09511</name>
    <name evidence="3" type="ORF">PR202_ga09511</name>
</gene>
<protein>
    <recommendedName>
        <fullName evidence="2">Tyrosinase copper-binding domain-containing protein</fullName>
    </recommendedName>
</protein>
<dbReference type="PANTHER" id="PTHR11474:SF100">
    <property type="entry name" value="POLYPHENOL OXIDASE FAMILY PROTEIN-RELATED"/>
    <property type="match status" value="1"/>
</dbReference>
<organism evidence="3 4">
    <name type="scientific">Eleusine coracana subsp. coracana</name>
    <dbReference type="NCBI Taxonomy" id="191504"/>
    <lineage>
        <taxon>Eukaryota</taxon>
        <taxon>Viridiplantae</taxon>
        <taxon>Streptophyta</taxon>
        <taxon>Embryophyta</taxon>
        <taxon>Tracheophyta</taxon>
        <taxon>Spermatophyta</taxon>
        <taxon>Magnoliopsida</taxon>
        <taxon>Liliopsida</taxon>
        <taxon>Poales</taxon>
        <taxon>Poaceae</taxon>
        <taxon>PACMAD clade</taxon>
        <taxon>Chloridoideae</taxon>
        <taxon>Cynodonteae</taxon>
        <taxon>Eleusininae</taxon>
        <taxon>Eleusine</taxon>
    </lineage>
</organism>
<reference evidence="3" key="2">
    <citation type="submission" date="2021-12" db="EMBL/GenBank/DDBJ databases">
        <title>Resequencing data analysis of finger millet.</title>
        <authorList>
            <person name="Hatakeyama M."/>
            <person name="Aluri S."/>
            <person name="Balachadran M.T."/>
            <person name="Sivarajan S.R."/>
            <person name="Poveda L."/>
            <person name="Shimizu-Inatsugi R."/>
            <person name="Schlapbach R."/>
            <person name="Sreeman S.M."/>
            <person name="Shimizu K.K."/>
        </authorList>
    </citation>
    <scope>NUCLEOTIDE SEQUENCE</scope>
</reference>
<keyword evidence="1" id="KW-0479">Metal-binding</keyword>
<accession>A0AAV5C374</accession>
<feature type="domain" description="Tyrosinase copper-binding" evidence="2">
    <location>
        <begin position="69"/>
        <end position="86"/>
    </location>
</feature>
<evidence type="ECO:0000259" key="2">
    <source>
        <dbReference type="PROSITE" id="PS00497"/>
    </source>
</evidence>
<reference evidence="3" key="1">
    <citation type="journal article" date="2018" name="DNA Res.">
        <title>Multiple hybrid de novo genome assembly of finger millet, an orphan allotetraploid crop.</title>
        <authorList>
            <person name="Hatakeyama M."/>
            <person name="Aluri S."/>
            <person name="Balachadran M.T."/>
            <person name="Sivarajan S.R."/>
            <person name="Patrignani A."/>
            <person name="Gruter S."/>
            <person name="Poveda L."/>
            <person name="Shimizu-Inatsugi R."/>
            <person name="Baeten J."/>
            <person name="Francoijs K.J."/>
            <person name="Nataraja K.N."/>
            <person name="Reddy Y.A.N."/>
            <person name="Phadnis S."/>
            <person name="Ravikumar R.L."/>
            <person name="Schlapbach R."/>
            <person name="Sreeman S.M."/>
            <person name="Shimizu K.K."/>
        </authorList>
    </citation>
    <scope>NUCLEOTIDE SEQUENCE</scope>
</reference>
<dbReference type="PROSITE" id="PS00497">
    <property type="entry name" value="TYROSINASE_1"/>
    <property type="match status" value="1"/>
</dbReference>
<dbReference type="PRINTS" id="PR00092">
    <property type="entry name" value="TYROSINASE"/>
</dbReference>
<dbReference type="EMBL" id="BQKI01000004">
    <property type="protein sequence ID" value="GJM93000.1"/>
    <property type="molecule type" value="Genomic_DNA"/>
</dbReference>
<evidence type="ECO:0000313" key="3">
    <source>
        <dbReference type="EMBL" id="GJM93000.1"/>
    </source>
</evidence>
<dbReference type="GO" id="GO:0016491">
    <property type="term" value="F:oxidoreductase activity"/>
    <property type="evidence" value="ECO:0007669"/>
    <property type="project" value="InterPro"/>
</dbReference>
<dbReference type="AlphaFoldDB" id="A0AAV5C374"/>
<dbReference type="GO" id="GO:0046872">
    <property type="term" value="F:metal ion binding"/>
    <property type="evidence" value="ECO:0007669"/>
    <property type="project" value="UniProtKB-KW"/>
</dbReference>
<dbReference type="Proteomes" id="UP001054889">
    <property type="component" value="Unassembled WGS sequence"/>
</dbReference>